<proteinExistence type="inferred from homology"/>
<dbReference type="GO" id="GO:0005737">
    <property type="term" value="C:cytoplasm"/>
    <property type="evidence" value="ECO:0007669"/>
    <property type="project" value="TreeGrafter"/>
</dbReference>
<comment type="similarity">
    <text evidence="1">Belongs to the peptidase C14B family.</text>
</comment>
<dbReference type="Pfam" id="PF00656">
    <property type="entry name" value="Peptidase_C14"/>
    <property type="match status" value="1"/>
</dbReference>
<dbReference type="InterPro" id="IPR011600">
    <property type="entry name" value="Pept_C14_caspase"/>
</dbReference>
<keyword evidence="4" id="KW-1185">Reference proteome</keyword>
<comment type="caution">
    <text evidence="3">The sequence shown here is derived from an EMBL/GenBank/DDBJ whole genome shotgun (WGS) entry which is preliminary data.</text>
</comment>
<dbReference type="PANTHER" id="PTHR48104:SF30">
    <property type="entry name" value="METACASPASE-1"/>
    <property type="match status" value="1"/>
</dbReference>
<evidence type="ECO:0000256" key="1">
    <source>
        <dbReference type="ARBA" id="ARBA00009005"/>
    </source>
</evidence>
<dbReference type="GO" id="GO:0006508">
    <property type="term" value="P:proteolysis"/>
    <property type="evidence" value="ECO:0007669"/>
    <property type="project" value="InterPro"/>
</dbReference>
<dbReference type="Gene3D" id="3.40.50.1460">
    <property type="match status" value="1"/>
</dbReference>
<gene>
    <name evidence="3" type="ORF">BCR34DRAFT_587553</name>
</gene>
<dbReference type="InterPro" id="IPR050452">
    <property type="entry name" value="Metacaspase"/>
</dbReference>
<dbReference type="PANTHER" id="PTHR48104">
    <property type="entry name" value="METACASPASE-4"/>
    <property type="match status" value="1"/>
</dbReference>
<feature type="domain" description="Peptidase C14 caspase" evidence="2">
    <location>
        <begin position="11"/>
        <end position="288"/>
    </location>
</feature>
<accession>A0A1Y1ZP70</accession>
<dbReference type="AlphaFoldDB" id="A0A1Y1ZP70"/>
<reference evidence="3 4" key="1">
    <citation type="submission" date="2016-07" db="EMBL/GenBank/DDBJ databases">
        <title>Pervasive Adenine N6-methylation of Active Genes in Fungi.</title>
        <authorList>
            <consortium name="DOE Joint Genome Institute"/>
            <person name="Mondo S.J."/>
            <person name="Dannebaum R.O."/>
            <person name="Kuo R.C."/>
            <person name="Labutti K."/>
            <person name="Haridas S."/>
            <person name="Kuo A."/>
            <person name="Salamov A."/>
            <person name="Ahrendt S.R."/>
            <person name="Lipzen A."/>
            <person name="Sullivan W."/>
            <person name="Andreopoulos W.B."/>
            <person name="Clum A."/>
            <person name="Lindquist E."/>
            <person name="Daum C."/>
            <person name="Ramamoorthy G.K."/>
            <person name="Gryganskyi A."/>
            <person name="Culley D."/>
            <person name="Magnuson J.K."/>
            <person name="James T.Y."/>
            <person name="O'Malley M.A."/>
            <person name="Stajich J.E."/>
            <person name="Spatafora J.W."/>
            <person name="Visel A."/>
            <person name="Grigoriev I.V."/>
        </authorList>
    </citation>
    <scope>NUCLEOTIDE SEQUENCE [LARGE SCALE GENOMIC DNA]</scope>
    <source>
        <strain evidence="3 4">CBS 115471</strain>
    </source>
</reference>
<dbReference type="OrthoDB" id="3223806at2759"/>
<name>A0A1Y1ZP70_9PLEO</name>
<evidence type="ECO:0000259" key="2">
    <source>
        <dbReference type="Pfam" id="PF00656"/>
    </source>
</evidence>
<dbReference type="EMBL" id="MCFA01000055">
    <property type="protein sequence ID" value="ORY12053.1"/>
    <property type="molecule type" value="Genomic_DNA"/>
</dbReference>
<organism evidence="3 4">
    <name type="scientific">Clohesyomyces aquaticus</name>
    <dbReference type="NCBI Taxonomy" id="1231657"/>
    <lineage>
        <taxon>Eukaryota</taxon>
        <taxon>Fungi</taxon>
        <taxon>Dikarya</taxon>
        <taxon>Ascomycota</taxon>
        <taxon>Pezizomycotina</taxon>
        <taxon>Dothideomycetes</taxon>
        <taxon>Pleosporomycetidae</taxon>
        <taxon>Pleosporales</taxon>
        <taxon>Lindgomycetaceae</taxon>
        <taxon>Clohesyomyces</taxon>
    </lineage>
</organism>
<evidence type="ECO:0000313" key="4">
    <source>
        <dbReference type="Proteomes" id="UP000193144"/>
    </source>
</evidence>
<protein>
    <recommendedName>
        <fullName evidence="2">Peptidase C14 caspase domain-containing protein</fullName>
    </recommendedName>
</protein>
<dbReference type="Proteomes" id="UP000193144">
    <property type="component" value="Unassembled WGS sequence"/>
</dbReference>
<sequence length="639" mass="72087">MNSEKDDPSCFALLVGIDAYPPGLRVLEGAVRDIELLGNFLRNKDKNITVYELAARVNQTSSSTTPIAEGLPTSPTHTNVLSIFDNIIGLARSSDFVYFHFSGHGTAKPERDKVKPLALVLLSGDQPPKCGIRYLWGRELARVIKRMAEKGIHLTITLDCCYSGSIMRSDRWVRYLPYDPVVGEAYEVDAALFPPSFDEVVPSRSRNGSLLPRWLANPEDCSIITACGPTEIAKELEDRKTKTIHGALSYYLLQAYRIVDRLDARIDMIYQHIQSMFREDERHQVPTLLGDGKYGILGHGRESSDAGIISTIRRKDQPIQLPIGTAQGLCIGDRFQLWPLQDETEKVLAEVTQATCLRSALVIANKESSSHNREIRWMAKPERRSAVQQFRISISPSEPQLIPLTEILVTRGFTTNNEDEEPCMQVGVKGDGTLEITDSSDEPIPFLSELPLTGLTTVEIADRIEHLLWYKWTRDLTNNHPSATFRDSYSIYVSADERSFQPGQKIIEVKHEDCIKFVAENKGDCDLYWFIYGMGRLWDVYCAFKRSHVVVTAGSDSTRRIKMTVDDGPQGESLSQSDDVFKVFVTSHWTSFNCLILPELRQNGNKKTEEKHAIETISGSRSSYSEAWDVMNFHVRTIR</sequence>
<dbReference type="GO" id="GO:0004197">
    <property type="term" value="F:cysteine-type endopeptidase activity"/>
    <property type="evidence" value="ECO:0007669"/>
    <property type="project" value="InterPro"/>
</dbReference>
<evidence type="ECO:0000313" key="3">
    <source>
        <dbReference type="EMBL" id="ORY12053.1"/>
    </source>
</evidence>